<feature type="chain" id="PRO_5041989732" evidence="1">
    <location>
        <begin position="20"/>
        <end position="104"/>
    </location>
</feature>
<dbReference type="InterPro" id="IPR008965">
    <property type="entry name" value="CBM2/CBM3_carb-bd_dom_sf"/>
</dbReference>
<dbReference type="InterPro" id="IPR012291">
    <property type="entry name" value="CBM2_carb-bd_dom_sf"/>
</dbReference>
<feature type="signal peptide" evidence="1">
    <location>
        <begin position="1"/>
        <end position="19"/>
    </location>
</feature>
<gene>
    <name evidence="2" type="ORF">Bpfe_028205</name>
</gene>
<feature type="non-terminal residue" evidence="2">
    <location>
        <position position="104"/>
    </location>
</feature>
<evidence type="ECO:0000313" key="2">
    <source>
        <dbReference type="EMBL" id="KAK0042401.1"/>
    </source>
</evidence>
<keyword evidence="1" id="KW-0732">Signal</keyword>
<protein>
    <submittedName>
        <fullName evidence="2">Endoglucanase 4-like isoform X1</fullName>
    </submittedName>
</protein>
<sequence length="104" mass="11491">MMRLLGSCVVLLVGPVVSAGGHHCSSSETTGMEAFKQRSALTITVELHSWTVTLKFDQPINSLDVYTAEIQETKDGGKTYVLTNKNWNKDEHVGDRLCIQMQGH</sequence>
<evidence type="ECO:0000313" key="3">
    <source>
        <dbReference type="Proteomes" id="UP001233172"/>
    </source>
</evidence>
<dbReference type="EMBL" id="JASAOG010000242">
    <property type="protein sequence ID" value="KAK0042401.1"/>
    <property type="molecule type" value="Genomic_DNA"/>
</dbReference>
<organism evidence="2 3">
    <name type="scientific">Biomphalaria pfeifferi</name>
    <name type="common">Bloodfluke planorb</name>
    <name type="synonym">Freshwater snail</name>
    <dbReference type="NCBI Taxonomy" id="112525"/>
    <lineage>
        <taxon>Eukaryota</taxon>
        <taxon>Metazoa</taxon>
        <taxon>Spiralia</taxon>
        <taxon>Lophotrochozoa</taxon>
        <taxon>Mollusca</taxon>
        <taxon>Gastropoda</taxon>
        <taxon>Heterobranchia</taxon>
        <taxon>Euthyneura</taxon>
        <taxon>Panpulmonata</taxon>
        <taxon>Hygrophila</taxon>
        <taxon>Lymnaeoidea</taxon>
        <taxon>Planorbidae</taxon>
        <taxon>Biomphalaria</taxon>
    </lineage>
</organism>
<dbReference type="AlphaFoldDB" id="A0AAD8ATZ8"/>
<dbReference type="GO" id="GO:0030247">
    <property type="term" value="F:polysaccharide binding"/>
    <property type="evidence" value="ECO:0007669"/>
    <property type="project" value="InterPro"/>
</dbReference>
<dbReference type="GO" id="GO:0004553">
    <property type="term" value="F:hydrolase activity, hydrolyzing O-glycosyl compounds"/>
    <property type="evidence" value="ECO:0007669"/>
    <property type="project" value="InterPro"/>
</dbReference>
<accession>A0AAD8ATZ8</accession>
<comment type="caution">
    <text evidence="2">The sequence shown here is derived from an EMBL/GenBank/DDBJ whole genome shotgun (WGS) entry which is preliminary data.</text>
</comment>
<reference evidence="2" key="2">
    <citation type="submission" date="2023-04" db="EMBL/GenBank/DDBJ databases">
        <authorList>
            <person name="Bu L."/>
            <person name="Lu L."/>
            <person name="Laidemitt M.R."/>
            <person name="Zhang S.M."/>
            <person name="Mutuku M."/>
            <person name="Mkoji G."/>
            <person name="Steinauer M."/>
            <person name="Loker E.S."/>
        </authorList>
    </citation>
    <scope>NUCLEOTIDE SEQUENCE</scope>
    <source>
        <strain evidence="2">KasaAsao</strain>
        <tissue evidence="2">Whole Snail</tissue>
    </source>
</reference>
<reference evidence="2" key="1">
    <citation type="journal article" date="2023" name="PLoS Negl. Trop. Dis.">
        <title>A genome sequence for Biomphalaria pfeifferi, the major vector snail for the human-infecting parasite Schistosoma mansoni.</title>
        <authorList>
            <person name="Bu L."/>
            <person name="Lu L."/>
            <person name="Laidemitt M.R."/>
            <person name="Zhang S.M."/>
            <person name="Mutuku M."/>
            <person name="Mkoji G."/>
            <person name="Steinauer M."/>
            <person name="Loker E.S."/>
        </authorList>
    </citation>
    <scope>NUCLEOTIDE SEQUENCE</scope>
    <source>
        <strain evidence="2">KasaAsao</strain>
    </source>
</reference>
<dbReference type="SUPFAM" id="SSF49384">
    <property type="entry name" value="Carbohydrate-binding domain"/>
    <property type="match status" value="1"/>
</dbReference>
<dbReference type="Proteomes" id="UP001233172">
    <property type="component" value="Unassembled WGS sequence"/>
</dbReference>
<evidence type="ECO:0000256" key="1">
    <source>
        <dbReference type="SAM" id="SignalP"/>
    </source>
</evidence>
<name>A0AAD8ATZ8_BIOPF</name>
<keyword evidence="3" id="KW-1185">Reference proteome</keyword>
<dbReference type="Gene3D" id="2.60.40.290">
    <property type="match status" value="1"/>
</dbReference>
<proteinExistence type="predicted"/>